<reference evidence="10" key="1">
    <citation type="submission" date="2023-04" db="EMBL/GenBank/DDBJ databases">
        <authorList>
            <person name="Vijverberg K."/>
            <person name="Xiong W."/>
            <person name="Schranz E."/>
        </authorList>
    </citation>
    <scope>NUCLEOTIDE SEQUENCE</scope>
</reference>
<evidence type="ECO:0000256" key="1">
    <source>
        <dbReference type="ARBA" id="ARBA00004413"/>
    </source>
</evidence>
<evidence type="ECO:0000256" key="3">
    <source>
        <dbReference type="ARBA" id="ARBA00022475"/>
    </source>
</evidence>
<feature type="region of interest" description="Disordered" evidence="8">
    <location>
        <begin position="178"/>
        <end position="242"/>
    </location>
</feature>
<comment type="subcellular location">
    <subcellularLocation>
        <location evidence="1">Cell membrane</location>
        <topology evidence="1">Peripheral membrane protein</topology>
        <orientation evidence="1">Cytoplasmic side</orientation>
    </subcellularLocation>
</comment>
<keyword evidence="3" id="KW-1003">Cell membrane</keyword>
<evidence type="ECO:0000256" key="6">
    <source>
        <dbReference type="ARBA" id="ARBA00023306"/>
    </source>
</evidence>
<dbReference type="InterPro" id="IPR048351">
    <property type="entry name" value="SOK_DIX"/>
</dbReference>
<keyword evidence="2" id="KW-0217">Developmental protein</keyword>
<dbReference type="PANTHER" id="PTHR31083">
    <property type="entry name" value="UPSTREAM OF FLC PROTEIN (DUF966)"/>
    <property type="match status" value="1"/>
</dbReference>
<feature type="domain" description="SOSEKI DIX-like" evidence="9">
    <location>
        <begin position="34"/>
        <end position="121"/>
    </location>
</feature>
<keyword evidence="11" id="KW-1185">Reference proteome</keyword>
<keyword evidence="6" id="KW-0131">Cell cycle</keyword>
<evidence type="ECO:0000313" key="10">
    <source>
        <dbReference type="EMBL" id="CAI9269248.1"/>
    </source>
</evidence>
<dbReference type="Proteomes" id="UP001177003">
    <property type="component" value="Chromosome 1"/>
</dbReference>
<dbReference type="GO" id="GO:0051301">
    <property type="term" value="P:cell division"/>
    <property type="evidence" value="ECO:0007669"/>
    <property type="project" value="UniProtKB-KW"/>
</dbReference>
<keyword evidence="5" id="KW-0472">Membrane</keyword>
<feature type="compositionally biased region" description="Polar residues" evidence="8">
    <location>
        <begin position="379"/>
        <end position="388"/>
    </location>
</feature>
<evidence type="ECO:0000256" key="8">
    <source>
        <dbReference type="SAM" id="MobiDB-lite"/>
    </source>
</evidence>
<dbReference type="GO" id="GO:0005886">
    <property type="term" value="C:plasma membrane"/>
    <property type="evidence" value="ECO:0007669"/>
    <property type="project" value="UniProtKB-SubCell"/>
</dbReference>
<protein>
    <recommendedName>
        <fullName evidence="9">SOSEKI DIX-like domain-containing protein</fullName>
    </recommendedName>
</protein>
<feature type="region of interest" description="Disordered" evidence="8">
    <location>
        <begin position="362"/>
        <end position="388"/>
    </location>
</feature>
<feature type="region of interest" description="Disordered" evidence="8">
    <location>
        <begin position="306"/>
        <end position="332"/>
    </location>
</feature>
<proteinExistence type="inferred from homology"/>
<evidence type="ECO:0000259" key="9">
    <source>
        <dbReference type="Pfam" id="PF06136"/>
    </source>
</evidence>
<comment type="similarity">
    <text evidence="7">Belongs to the SOSEKI family.</text>
</comment>
<name>A0AA35VXS6_LACSI</name>
<keyword evidence="4" id="KW-0132">Cell division</keyword>
<evidence type="ECO:0000256" key="7">
    <source>
        <dbReference type="ARBA" id="ARBA00024211"/>
    </source>
</evidence>
<evidence type="ECO:0000256" key="2">
    <source>
        <dbReference type="ARBA" id="ARBA00022473"/>
    </source>
</evidence>
<organism evidence="10 11">
    <name type="scientific">Lactuca saligna</name>
    <name type="common">Willowleaf lettuce</name>
    <dbReference type="NCBI Taxonomy" id="75948"/>
    <lineage>
        <taxon>Eukaryota</taxon>
        <taxon>Viridiplantae</taxon>
        <taxon>Streptophyta</taxon>
        <taxon>Embryophyta</taxon>
        <taxon>Tracheophyta</taxon>
        <taxon>Spermatophyta</taxon>
        <taxon>Magnoliopsida</taxon>
        <taxon>eudicotyledons</taxon>
        <taxon>Gunneridae</taxon>
        <taxon>Pentapetalae</taxon>
        <taxon>asterids</taxon>
        <taxon>campanulids</taxon>
        <taxon>Asterales</taxon>
        <taxon>Asteraceae</taxon>
        <taxon>Cichorioideae</taxon>
        <taxon>Cichorieae</taxon>
        <taxon>Lactucinae</taxon>
        <taxon>Lactuca</taxon>
    </lineage>
</organism>
<dbReference type="GO" id="GO:0051258">
    <property type="term" value="P:protein polymerization"/>
    <property type="evidence" value="ECO:0007669"/>
    <property type="project" value="UniProtKB-ARBA"/>
</dbReference>
<evidence type="ECO:0000256" key="5">
    <source>
        <dbReference type="ARBA" id="ARBA00023136"/>
    </source>
</evidence>
<gene>
    <name evidence="10" type="ORF">LSALG_LOCUS9630</name>
</gene>
<sequence>MAELDFANERSFKRKLMVAQLTGGGGGGGQVRRVHIVYYLSRNGGIEQPHLMRIHQVSYHGVYLRDVKSWLSELRGEDMPECFAWSYKRMYKGGYVWQDLLDDDLITPICDNQYVLKGSEISSTTLNNDINPYNEKEVFDLKNSPTFEVNVKSPKYPSTEKQDPLVFSTDTSFEIEESSFVSNVSTEDTTKNQDTSEDQQITQRPKDKNENNSLNKMFFNKNTVDSNNSNNDKHKKGRFSGSRASHMLRNWITCGTANTDEKAVVAINKRKGGRTSTVTSVSENNLGQISKEQKYKGYEKSFDGINGSKKSKKEEANNIKTSGAAKHKPINGPNCSQCGRQFNPEKLHSHMKYCRGMKVLAKSASARPKPKISSPHPASHNNFYLTNN</sequence>
<feature type="compositionally biased region" description="Low complexity" evidence="8">
    <location>
        <begin position="220"/>
        <end position="230"/>
    </location>
</feature>
<dbReference type="AlphaFoldDB" id="A0AA35VXS6"/>
<dbReference type="Pfam" id="PF06136">
    <property type="entry name" value="SOK"/>
    <property type="match status" value="1"/>
</dbReference>
<accession>A0AA35VXS6</accession>
<evidence type="ECO:0000313" key="11">
    <source>
        <dbReference type="Proteomes" id="UP001177003"/>
    </source>
</evidence>
<dbReference type="PANTHER" id="PTHR31083:SF36">
    <property type="entry name" value="PROTEIN UPSTREAM OF FLC"/>
    <property type="match status" value="1"/>
</dbReference>
<dbReference type="InterPro" id="IPR010369">
    <property type="entry name" value="SOK"/>
</dbReference>
<evidence type="ECO:0000256" key="4">
    <source>
        <dbReference type="ARBA" id="ARBA00022618"/>
    </source>
</evidence>
<dbReference type="EMBL" id="OX465077">
    <property type="protein sequence ID" value="CAI9269248.1"/>
    <property type="molecule type" value="Genomic_DNA"/>
</dbReference>